<evidence type="ECO:0000313" key="1">
    <source>
        <dbReference type="EMBL" id="VEL33990.1"/>
    </source>
</evidence>
<reference evidence="1" key="1">
    <citation type="submission" date="2018-11" db="EMBL/GenBank/DDBJ databases">
        <authorList>
            <consortium name="Pathogen Informatics"/>
        </authorList>
    </citation>
    <scope>NUCLEOTIDE SEQUENCE</scope>
</reference>
<keyword evidence="2" id="KW-1185">Reference proteome</keyword>
<gene>
    <name evidence="1" type="ORF">PXEA_LOCUS27430</name>
</gene>
<dbReference type="AlphaFoldDB" id="A0A3S5C439"/>
<comment type="caution">
    <text evidence="1">The sequence shown here is derived from an EMBL/GenBank/DDBJ whole genome shotgun (WGS) entry which is preliminary data.</text>
</comment>
<accession>A0A3S5C439</accession>
<name>A0A3S5C439_9PLAT</name>
<dbReference type="Proteomes" id="UP000784294">
    <property type="component" value="Unassembled WGS sequence"/>
</dbReference>
<sequence>MLFLKQHSSCLSLSLSFSHLLSKWAHLTQRNSRFEVNLRSWLDKSRRSGNHAFSSAIPLFLVLPVRLLKQPSLQSH</sequence>
<dbReference type="EMBL" id="CAAALY010246787">
    <property type="protein sequence ID" value="VEL33990.1"/>
    <property type="molecule type" value="Genomic_DNA"/>
</dbReference>
<organism evidence="1 2">
    <name type="scientific">Protopolystoma xenopodis</name>
    <dbReference type="NCBI Taxonomy" id="117903"/>
    <lineage>
        <taxon>Eukaryota</taxon>
        <taxon>Metazoa</taxon>
        <taxon>Spiralia</taxon>
        <taxon>Lophotrochozoa</taxon>
        <taxon>Platyhelminthes</taxon>
        <taxon>Monogenea</taxon>
        <taxon>Polyopisthocotylea</taxon>
        <taxon>Polystomatidea</taxon>
        <taxon>Polystomatidae</taxon>
        <taxon>Protopolystoma</taxon>
    </lineage>
</organism>
<evidence type="ECO:0000313" key="2">
    <source>
        <dbReference type="Proteomes" id="UP000784294"/>
    </source>
</evidence>
<proteinExistence type="predicted"/>
<protein>
    <submittedName>
        <fullName evidence="1">Uncharacterized protein</fullName>
    </submittedName>
</protein>